<evidence type="ECO:0008006" key="4">
    <source>
        <dbReference type="Google" id="ProtNLM"/>
    </source>
</evidence>
<dbReference type="SUPFAM" id="SSF52047">
    <property type="entry name" value="RNI-like"/>
    <property type="match status" value="1"/>
</dbReference>
<dbReference type="Proteomes" id="UP000772618">
    <property type="component" value="Unassembled WGS sequence"/>
</dbReference>
<name>A0ABS5VVY2_9BACT</name>
<dbReference type="InterPro" id="IPR032675">
    <property type="entry name" value="LRR_dom_sf"/>
</dbReference>
<dbReference type="PROSITE" id="PS51257">
    <property type="entry name" value="PROKAR_LIPOPROTEIN"/>
    <property type="match status" value="1"/>
</dbReference>
<sequence length="504" mass="55369">MKKITLLTAFAVALLMFACSEEEPLVQKEQVQFTLRIPSSENPGGRSAAHLPSGVKILISLSNASGTVLTRHPVSILKLGDSYITEPIQLNTGQYSIIDFLIVNNDDKILFATPKQGSPLATAVSHSLPYTLTVEKGKISTFEIEVIDAVKNNPDAFGYASFNLKVIDTLPISVFIATRMGQSENLEFTDAKASLYSNGILVGEFALGAKVNYIPLDGQQDGSYKLVVKKENFIDFVKTFSYKELMEGIDQGSIKVVLVSKDDAFTITPPNSLGVFDFSLQFSEAGTIYVNWGDGTIETVNFDSEDWLPSANLSHEYESYENIISITGDLHKIRLFENHAVYAAGVDVSQLTGLEMLTLRGFSASSSVLDLTENLKLEYLTLEGSDFKDVALPNYSVLQVVRLEGCNIENIDVRSNAESFGLYIGTSEISNLSISTGSLYTVELSGSMSTKTTDGITNALYDNASTEEVYNVTFDTSRLNEELSEQSTNKIIFLENAYSWHWIN</sequence>
<keyword evidence="3" id="KW-1185">Reference proteome</keyword>
<proteinExistence type="predicted"/>
<protein>
    <recommendedName>
        <fullName evidence="4">DUF4382 domain-containing protein</fullName>
    </recommendedName>
</protein>
<keyword evidence="1" id="KW-0732">Signal</keyword>
<comment type="caution">
    <text evidence="2">The sequence shown here is derived from an EMBL/GenBank/DDBJ whole genome shotgun (WGS) entry which is preliminary data.</text>
</comment>
<reference evidence="2 3" key="1">
    <citation type="submission" date="2021-05" db="EMBL/GenBank/DDBJ databases">
        <title>A Polyphasic approach of four new species of the genus Ohtaekwangia: Ohtaekwangia histidinii sp. nov., Ohtaekwangia cretensis sp. nov., Ohtaekwangia indiensis sp. nov., Ohtaekwangia reichenbachii sp. nov. from diverse environment.</title>
        <authorList>
            <person name="Octaviana S."/>
        </authorList>
    </citation>
    <scope>NUCLEOTIDE SEQUENCE [LARGE SCALE GENOMIC DNA]</scope>
    <source>
        <strain evidence="2 3">PWU20</strain>
    </source>
</reference>
<accession>A0ABS5VVY2</accession>
<evidence type="ECO:0000256" key="1">
    <source>
        <dbReference type="SAM" id="SignalP"/>
    </source>
</evidence>
<evidence type="ECO:0000313" key="3">
    <source>
        <dbReference type="Proteomes" id="UP000772618"/>
    </source>
</evidence>
<feature type="chain" id="PRO_5045875671" description="DUF4382 domain-containing protein" evidence="1">
    <location>
        <begin position="19"/>
        <end position="504"/>
    </location>
</feature>
<dbReference type="EMBL" id="JAHESD010000060">
    <property type="protein sequence ID" value="MBT1705587.1"/>
    <property type="molecule type" value="Genomic_DNA"/>
</dbReference>
<organism evidence="2 3">
    <name type="scientific">Chryseosolibacter indicus</name>
    <dbReference type="NCBI Taxonomy" id="2782351"/>
    <lineage>
        <taxon>Bacteria</taxon>
        <taxon>Pseudomonadati</taxon>
        <taxon>Bacteroidota</taxon>
        <taxon>Cytophagia</taxon>
        <taxon>Cytophagales</taxon>
        <taxon>Chryseotaleaceae</taxon>
        <taxon>Chryseosolibacter</taxon>
    </lineage>
</organism>
<dbReference type="RefSeq" id="WP_254155573.1">
    <property type="nucleotide sequence ID" value="NZ_JAHESD010000060.1"/>
</dbReference>
<dbReference type="Gene3D" id="3.80.10.10">
    <property type="entry name" value="Ribonuclease Inhibitor"/>
    <property type="match status" value="1"/>
</dbReference>
<evidence type="ECO:0000313" key="2">
    <source>
        <dbReference type="EMBL" id="MBT1705587.1"/>
    </source>
</evidence>
<gene>
    <name evidence="2" type="ORF">KK060_20015</name>
</gene>
<feature type="signal peptide" evidence="1">
    <location>
        <begin position="1"/>
        <end position="18"/>
    </location>
</feature>